<comment type="caution">
    <text evidence="3">The sequence shown here is derived from an EMBL/GenBank/DDBJ whole genome shotgun (WGS) entry which is preliminary data.</text>
</comment>
<evidence type="ECO:0000256" key="1">
    <source>
        <dbReference type="ARBA" id="ARBA00007637"/>
    </source>
</evidence>
<feature type="domain" description="NAD-dependent epimerase/dehydratase" evidence="2">
    <location>
        <begin position="3"/>
        <end position="262"/>
    </location>
</feature>
<name>A0A1W9U078_9BACT</name>
<comment type="similarity">
    <text evidence="1">Belongs to the NAD(P)-dependent epimerase/dehydratase family.</text>
</comment>
<gene>
    <name evidence="3" type="ORF">B6I30_00070</name>
</gene>
<dbReference type="SUPFAM" id="SSF51735">
    <property type="entry name" value="NAD(P)-binding Rossmann-fold domains"/>
    <property type="match status" value="1"/>
</dbReference>
<dbReference type="Pfam" id="PF01370">
    <property type="entry name" value="Epimerase"/>
    <property type="match status" value="1"/>
</dbReference>
<evidence type="ECO:0000313" key="3">
    <source>
        <dbReference type="EMBL" id="OQY14608.1"/>
    </source>
</evidence>
<proteinExistence type="inferred from homology"/>
<sequence>MKIFITGGAGFIGCNCAKYFLDKGHEVVVFDNLSRIGAHLNLDWLKSLGKFQFIKGDVRDADLLEKYFTDNRNVDVVFHFAAQTAVTTSITNPREDFEINALGTLNLLETIRHSNSDPIIIYSSTNKVYGNLDYLNIRPIGMRYELVDYPQGISEDFQLDFHSPYGCSKGVADQYVRDYHRIYGMKTVVFRQSCIYGPRQFGVEDQGWVAWFIISALKGNPITIYGDGRQVRDVLHINDLLHAYSKAIDNIELIKSNIYNIGGGPDNQLSLLQLIEMINRQAGIGMGYKFDSWRAGDQKIFCSDNTKLEKELGWQINEDYRKGIVTLFNWIQDNTALFQNITQNSEPSRGEQRRIA</sequence>
<dbReference type="InterPro" id="IPR001509">
    <property type="entry name" value="Epimerase_deHydtase"/>
</dbReference>
<reference evidence="3" key="1">
    <citation type="journal article" date="2017" name="Microbiome">
        <title>Genomic insights into potential interdependencies in microbial hydrocarbon and nutrient cycling in hydrothermal sediments.</title>
        <authorList>
            <person name="Dombrowski N."/>
            <person name="Seitz K.W."/>
            <person name="Teske A.P."/>
            <person name="Baker B.J."/>
        </authorList>
    </citation>
    <scope>NUCLEOTIDE SEQUENCE</scope>
    <source>
        <strain evidence="3">4572_187</strain>
    </source>
</reference>
<organism evidence="3">
    <name type="scientific">Desulfobacteraceae bacterium 4572_187</name>
    <dbReference type="NCBI Taxonomy" id="1971620"/>
    <lineage>
        <taxon>Bacteria</taxon>
        <taxon>Pseudomonadati</taxon>
        <taxon>Thermodesulfobacteriota</taxon>
        <taxon>Desulfobacteria</taxon>
        <taxon>Desulfobacterales</taxon>
        <taxon>Desulfobacteraceae</taxon>
    </lineage>
</organism>
<dbReference type="AlphaFoldDB" id="A0A1W9U078"/>
<dbReference type="PANTHER" id="PTHR43000">
    <property type="entry name" value="DTDP-D-GLUCOSE 4,6-DEHYDRATASE-RELATED"/>
    <property type="match status" value="1"/>
</dbReference>
<evidence type="ECO:0000259" key="2">
    <source>
        <dbReference type="Pfam" id="PF01370"/>
    </source>
</evidence>
<accession>A0A1W9U078</accession>
<dbReference type="InterPro" id="IPR036291">
    <property type="entry name" value="NAD(P)-bd_dom_sf"/>
</dbReference>
<dbReference type="Gene3D" id="3.40.50.720">
    <property type="entry name" value="NAD(P)-binding Rossmann-like Domain"/>
    <property type="match status" value="1"/>
</dbReference>
<dbReference type="EMBL" id="NBLR01000001">
    <property type="protein sequence ID" value="OQY14608.1"/>
    <property type="molecule type" value="Genomic_DNA"/>
</dbReference>
<protein>
    <submittedName>
        <fullName evidence="3">CDP-paratose 2-epimerase</fullName>
    </submittedName>
</protein>